<accession>A0A9W9K8B6</accession>
<dbReference type="EMBL" id="JAPMSZ010000007">
    <property type="protein sequence ID" value="KAJ5096226.1"/>
    <property type="molecule type" value="Genomic_DNA"/>
</dbReference>
<sequence>MDPDLEVQSILTRFRHLDKLHRRVAYHGILDQLRSDEWREVKHRIDPQTFQCDLLGKLPIEIVALVAEYMNLTDLILHQRVSKRWHRVLSSPLVYRAAVHATIGADTLAGTHPGYIKCIKKRLRLERGQPAATATIPSPLSTDYDVTMYTRGVGYSHGVYAWIDGRTSRTSISLLHLWTGKNDHLTTENREQLVELRIAETLIAAVSARGYCHVWHLHTQEHKSFRIPSSHYRHFLVHGVKVALGYEDYIVHWCFHSGFTRRIPTGAQILALALHPLEDQFTVVREEAPYYTATAPPGRWMKTAQYSVNPRDELDRIESECFMDQFCYDWIEPISHEQEVIRGQSSALMLRPGFSHEIAFPFFSLELADDRVVTHLIPNLPRKFSNLVSVSQDIIYAPQIAAGTLAILDSRRLSPCGYKHCIQRMVACPKDCCWVFGDSEFVVIVGFETVQIWSLDETWQASVMENWG</sequence>
<feature type="domain" description="F-box" evidence="1">
    <location>
        <begin position="52"/>
        <end position="98"/>
    </location>
</feature>
<evidence type="ECO:0000313" key="3">
    <source>
        <dbReference type="Proteomes" id="UP001141434"/>
    </source>
</evidence>
<dbReference type="InterPro" id="IPR036047">
    <property type="entry name" value="F-box-like_dom_sf"/>
</dbReference>
<organism evidence="2 3">
    <name type="scientific">Penicillium alfredii</name>
    <dbReference type="NCBI Taxonomy" id="1506179"/>
    <lineage>
        <taxon>Eukaryota</taxon>
        <taxon>Fungi</taxon>
        <taxon>Dikarya</taxon>
        <taxon>Ascomycota</taxon>
        <taxon>Pezizomycotina</taxon>
        <taxon>Eurotiomycetes</taxon>
        <taxon>Eurotiomycetidae</taxon>
        <taxon>Eurotiales</taxon>
        <taxon>Aspergillaceae</taxon>
        <taxon>Penicillium</taxon>
    </lineage>
</organism>
<name>A0A9W9K8B6_9EURO</name>
<dbReference type="AlphaFoldDB" id="A0A9W9K8B6"/>
<dbReference type="RefSeq" id="XP_056511777.1">
    <property type="nucleotide sequence ID" value="XM_056656164.1"/>
</dbReference>
<proteinExistence type="predicted"/>
<evidence type="ECO:0000313" key="2">
    <source>
        <dbReference type="EMBL" id="KAJ5096226.1"/>
    </source>
</evidence>
<dbReference type="SUPFAM" id="SSF81383">
    <property type="entry name" value="F-box domain"/>
    <property type="match status" value="1"/>
</dbReference>
<dbReference type="Proteomes" id="UP001141434">
    <property type="component" value="Unassembled WGS sequence"/>
</dbReference>
<reference evidence="2" key="2">
    <citation type="journal article" date="2023" name="IMA Fungus">
        <title>Comparative genomic study of the Penicillium genus elucidates a diverse pangenome and 15 lateral gene transfer events.</title>
        <authorList>
            <person name="Petersen C."/>
            <person name="Sorensen T."/>
            <person name="Nielsen M.R."/>
            <person name="Sondergaard T.E."/>
            <person name="Sorensen J.L."/>
            <person name="Fitzpatrick D.A."/>
            <person name="Frisvad J.C."/>
            <person name="Nielsen K.L."/>
        </authorList>
    </citation>
    <scope>NUCLEOTIDE SEQUENCE</scope>
    <source>
        <strain evidence="2">IBT 34128</strain>
    </source>
</reference>
<gene>
    <name evidence="2" type="ORF">NUU61_005582</name>
</gene>
<dbReference type="CDD" id="cd09917">
    <property type="entry name" value="F-box_SF"/>
    <property type="match status" value="1"/>
</dbReference>
<dbReference type="Pfam" id="PF12937">
    <property type="entry name" value="F-box-like"/>
    <property type="match status" value="1"/>
</dbReference>
<protein>
    <recommendedName>
        <fullName evidence="1">F-box domain-containing protein</fullName>
    </recommendedName>
</protein>
<keyword evidence="3" id="KW-1185">Reference proteome</keyword>
<dbReference type="Gene3D" id="1.20.1280.50">
    <property type="match status" value="1"/>
</dbReference>
<evidence type="ECO:0000259" key="1">
    <source>
        <dbReference type="PROSITE" id="PS50181"/>
    </source>
</evidence>
<dbReference type="OrthoDB" id="5295250at2759"/>
<dbReference type="PROSITE" id="PS50181">
    <property type="entry name" value="FBOX"/>
    <property type="match status" value="1"/>
</dbReference>
<comment type="caution">
    <text evidence="2">The sequence shown here is derived from an EMBL/GenBank/DDBJ whole genome shotgun (WGS) entry which is preliminary data.</text>
</comment>
<dbReference type="GeneID" id="81395332"/>
<reference evidence="2" key="1">
    <citation type="submission" date="2022-11" db="EMBL/GenBank/DDBJ databases">
        <authorList>
            <person name="Petersen C."/>
        </authorList>
    </citation>
    <scope>NUCLEOTIDE SEQUENCE</scope>
    <source>
        <strain evidence="2">IBT 34128</strain>
    </source>
</reference>
<dbReference type="InterPro" id="IPR001810">
    <property type="entry name" value="F-box_dom"/>
</dbReference>